<dbReference type="InterPro" id="IPR050833">
    <property type="entry name" value="Poly_Biosynth_Transport"/>
</dbReference>
<evidence type="ECO:0000256" key="6">
    <source>
        <dbReference type="SAM" id="Phobius"/>
    </source>
</evidence>
<reference evidence="8" key="1">
    <citation type="submission" date="2016-11" db="EMBL/GenBank/DDBJ databases">
        <authorList>
            <person name="Varghese N."/>
            <person name="Submissions S."/>
        </authorList>
    </citation>
    <scope>NUCLEOTIDE SEQUENCE [LARGE SCALE GENOMIC DNA]</scope>
    <source>
        <strain evidence="8">DSM 100572</strain>
    </source>
</reference>
<proteinExistence type="predicted"/>
<dbReference type="AlphaFoldDB" id="A0A1M5WWI8"/>
<evidence type="ECO:0000256" key="1">
    <source>
        <dbReference type="ARBA" id="ARBA00004651"/>
    </source>
</evidence>
<gene>
    <name evidence="7" type="ORF">SAMN05444281_2696</name>
</gene>
<feature type="transmembrane region" description="Helical" evidence="6">
    <location>
        <begin position="335"/>
        <end position="355"/>
    </location>
</feature>
<feature type="transmembrane region" description="Helical" evidence="6">
    <location>
        <begin position="113"/>
        <end position="134"/>
    </location>
</feature>
<evidence type="ECO:0000256" key="4">
    <source>
        <dbReference type="ARBA" id="ARBA00022989"/>
    </source>
</evidence>
<keyword evidence="5 6" id="KW-0472">Membrane</keyword>
<dbReference type="Proteomes" id="UP000184109">
    <property type="component" value="Unassembled WGS sequence"/>
</dbReference>
<dbReference type="STRING" id="1195760.SAMN05444281_2696"/>
<keyword evidence="2" id="KW-1003">Cell membrane</keyword>
<feature type="transmembrane region" description="Helical" evidence="6">
    <location>
        <begin position="17"/>
        <end position="36"/>
    </location>
</feature>
<dbReference type="PANTHER" id="PTHR30250">
    <property type="entry name" value="PST FAMILY PREDICTED COLANIC ACID TRANSPORTER"/>
    <property type="match status" value="1"/>
</dbReference>
<dbReference type="Pfam" id="PF13440">
    <property type="entry name" value="Polysacc_synt_3"/>
    <property type="match status" value="1"/>
</dbReference>
<keyword evidence="4 6" id="KW-1133">Transmembrane helix</keyword>
<dbReference type="RefSeq" id="WP_073122411.1">
    <property type="nucleotide sequence ID" value="NZ_BMEN01000007.1"/>
</dbReference>
<dbReference type="OrthoDB" id="105016at2"/>
<feature type="transmembrane region" description="Helical" evidence="6">
    <location>
        <begin position="362"/>
        <end position="382"/>
    </location>
</feature>
<evidence type="ECO:0000256" key="2">
    <source>
        <dbReference type="ARBA" id="ARBA00022475"/>
    </source>
</evidence>
<dbReference type="GO" id="GO:0005886">
    <property type="term" value="C:plasma membrane"/>
    <property type="evidence" value="ECO:0007669"/>
    <property type="project" value="UniProtKB-SubCell"/>
</dbReference>
<dbReference type="PANTHER" id="PTHR30250:SF28">
    <property type="entry name" value="POLYSACCHARIDE BIOSYNTHESIS PROTEIN"/>
    <property type="match status" value="1"/>
</dbReference>
<feature type="transmembrane region" description="Helical" evidence="6">
    <location>
        <begin position="48"/>
        <end position="68"/>
    </location>
</feature>
<evidence type="ECO:0000313" key="7">
    <source>
        <dbReference type="EMBL" id="SHH91678.1"/>
    </source>
</evidence>
<evidence type="ECO:0000313" key="8">
    <source>
        <dbReference type="Proteomes" id="UP000184109"/>
    </source>
</evidence>
<accession>A0A1M5WWI8</accession>
<feature type="transmembrane region" description="Helical" evidence="6">
    <location>
        <begin position="179"/>
        <end position="196"/>
    </location>
</feature>
<comment type="subcellular location">
    <subcellularLocation>
        <location evidence="1">Cell membrane</location>
        <topology evidence="1">Multi-pass membrane protein</topology>
    </subcellularLocation>
</comment>
<feature type="transmembrane region" description="Helical" evidence="6">
    <location>
        <begin position="296"/>
        <end position="323"/>
    </location>
</feature>
<feature type="transmembrane region" description="Helical" evidence="6">
    <location>
        <begin position="88"/>
        <end position="107"/>
    </location>
</feature>
<feature type="transmembrane region" description="Helical" evidence="6">
    <location>
        <begin position="254"/>
        <end position="276"/>
    </location>
</feature>
<evidence type="ECO:0000256" key="3">
    <source>
        <dbReference type="ARBA" id="ARBA00022692"/>
    </source>
</evidence>
<feature type="transmembrane region" description="Helical" evidence="6">
    <location>
        <begin position="388"/>
        <end position="408"/>
    </location>
</feature>
<protein>
    <submittedName>
        <fullName evidence="7">Membrane protein involved in the export of O-antigen and teichoic acid</fullName>
    </submittedName>
</protein>
<sequence length="419" mass="46930">MLSISITKKPILSQEQLFMLSVLTVNGGNYLYNLLLGRILGPEQFSDAAILITMLLVLSFVAMTFQLAAAKFTVTLSETIFGAFVKKIYKNAVMVGIFFGAMVVVFAKDLQGIFHTSSSMMFTIFGIGVPLYFLMSVNRGFFQGKKQFKLLSITYQAEMFTRLGLTLILVLLFHSQSSVVIAVGVLVSLVVGLFPLNFDKKQLTSKVVFPKKELAQVKKFFVITAFYELSQIIINNSDILLVKHYFEAYDAGLYASLALIGRIVYFVAWMFVMLLLPTVVQLKKEGKDTTKVLMKYVSYIAIIATTIVLACAMFPTLIVQMLFGNDYVEIAPLLWKYAFATGIFAVANIFAYYFLSLDKYIPVLVSAIFGALQVLLVVFYHASLDQVVHVQMLAMTFLLFTQVIFFFIDAKKVSTNGKK</sequence>
<keyword evidence="8" id="KW-1185">Reference proteome</keyword>
<name>A0A1M5WWI8_9FLAO</name>
<evidence type="ECO:0000256" key="5">
    <source>
        <dbReference type="ARBA" id="ARBA00023136"/>
    </source>
</evidence>
<organism evidence="7 8">
    <name type="scientific">Wenyingzhuangia marina</name>
    <dbReference type="NCBI Taxonomy" id="1195760"/>
    <lineage>
        <taxon>Bacteria</taxon>
        <taxon>Pseudomonadati</taxon>
        <taxon>Bacteroidota</taxon>
        <taxon>Flavobacteriia</taxon>
        <taxon>Flavobacteriales</taxon>
        <taxon>Flavobacteriaceae</taxon>
        <taxon>Wenyingzhuangia</taxon>
    </lineage>
</organism>
<dbReference type="EMBL" id="FQXQ01000007">
    <property type="protein sequence ID" value="SHH91678.1"/>
    <property type="molecule type" value="Genomic_DNA"/>
</dbReference>
<keyword evidence="3 6" id="KW-0812">Transmembrane</keyword>